<evidence type="ECO:0000259" key="13">
    <source>
        <dbReference type="PROSITE" id="PS50035"/>
    </source>
</evidence>
<dbReference type="Proteomes" id="UP000005615">
    <property type="component" value="Unassembled WGS sequence"/>
</dbReference>
<keyword evidence="15" id="KW-1185">Reference proteome</keyword>
<dbReference type="AlphaFoldDB" id="F3L017"/>
<evidence type="ECO:0000256" key="8">
    <source>
        <dbReference type="ARBA" id="ARBA00023098"/>
    </source>
</evidence>
<dbReference type="InterPro" id="IPR022924">
    <property type="entry name" value="Cardiolipin_synthase"/>
</dbReference>
<evidence type="ECO:0000256" key="7">
    <source>
        <dbReference type="ARBA" id="ARBA00022989"/>
    </source>
</evidence>
<gene>
    <name evidence="14" type="ORF">IMCC3088_629</name>
</gene>
<dbReference type="OrthoDB" id="9762009at2"/>
<sequence length="479" mass="53574">MEFSILAQVLALTVTVFTLLGVVSAIEAVMKTRTAQGAVAWVIVLLTFPYIAVPVYWIFGRTKFDGYVEQRKAVEEALKTTQQATSDAIWPNSVDTDDLCNTFRTLLPLARTAVTVGNDVRLLVNGEATHTALLNAIHGAQQHIYLVYYIIRDDHIGAELMNALIVKAQQGLSVHVIYDEIGSRTFARSSLLSRALSHGVNIVPFNTTRGRRNRFQLNFRNHRKLACIDSRLALLGGHNVGREYLGQDPKIGPWRDTHLQIQGPAVLAMELTFAADWRWAKGEQLQLSFTKPSESRHGKQVLIFPSDPSSEFEEAGLMYHQLISEAKQRLWITSPYFIPDHSIISALQLAVLRGVDVRVMIPDNPDGPMVAMANWSYTKELLPAGVKVFRYGPGFMHQKVTLVDNDLCAIGTANFDNRSFKLAFEITALINDEEFALEVQKMLQADFASASEVSAQHLSHRPFWFRPAMALARLFSPVL</sequence>
<keyword evidence="2" id="KW-1003">Cell membrane</keyword>
<dbReference type="Gene3D" id="3.30.870.10">
    <property type="entry name" value="Endonuclease Chain A"/>
    <property type="match status" value="2"/>
</dbReference>
<evidence type="ECO:0000256" key="11">
    <source>
        <dbReference type="ARBA" id="ARBA00023264"/>
    </source>
</evidence>
<keyword evidence="8" id="KW-0443">Lipid metabolism</keyword>
<dbReference type="EC" id="2.7.8.-" evidence="12"/>
<evidence type="ECO:0000256" key="1">
    <source>
        <dbReference type="ARBA" id="ARBA00004651"/>
    </source>
</evidence>
<dbReference type="eggNOG" id="COG1502">
    <property type="taxonomic scope" value="Bacteria"/>
</dbReference>
<evidence type="ECO:0000256" key="5">
    <source>
        <dbReference type="ARBA" id="ARBA00022692"/>
    </source>
</evidence>
<dbReference type="RefSeq" id="WP_009575012.1">
    <property type="nucleotide sequence ID" value="NZ_AEIG01000016.1"/>
</dbReference>
<keyword evidence="6" id="KW-0677">Repeat</keyword>
<dbReference type="InterPro" id="IPR001736">
    <property type="entry name" value="PLipase_D/transphosphatidylase"/>
</dbReference>
<dbReference type="EMBL" id="AEIG01000016">
    <property type="protein sequence ID" value="EGG30383.1"/>
    <property type="molecule type" value="Genomic_DNA"/>
</dbReference>
<evidence type="ECO:0000256" key="12">
    <source>
        <dbReference type="NCBIfam" id="TIGR04265"/>
    </source>
</evidence>
<protein>
    <recommendedName>
        <fullName evidence="12">Cardiolipin synthase</fullName>
        <ecNumber evidence="12">2.7.8.-</ecNumber>
    </recommendedName>
</protein>
<evidence type="ECO:0000256" key="10">
    <source>
        <dbReference type="ARBA" id="ARBA00023209"/>
    </source>
</evidence>
<dbReference type="Pfam" id="PF13091">
    <property type="entry name" value="PLDc_2"/>
    <property type="match status" value="2"/>
</dbReference>
<keyword evidence="9" id="KW-0472">Membrane</keyword>
<evidence type="ECO:0000256" key="6">
    <source>
        <dbReference type="ARBA" id="ARBA00022737"/>
    </source>
</evidence>
<evidence type="ECO:0000256" key="3">
    <source>
        <dbReference type="ARBA" id="ARBA00022516"/>
    </source>
</evidence>
<dbReference type="SUPFAM" id="SSF56024">
    <property type="entry name" value="Phospholipase D/nuclease"/>
    <property type="match status" value="2"/>
</dbReference>
<dbReference type="GO" id="GO:0008808">
    <property type="term" value="F:cardiolipin synthase activity"/>
    <property type="evidence" value="ECO:0007669"/>
    <property type="project" value="UniProtKB-UniRule"/>
</dbReference>
<keyword evidence="3" id="KW-0444">Lipid biosynthesis</keyword>
<dbReference type="InterPro" id="IPR025202">
    <property type="entry name" value="PLD-like_dom"/>
</dbReference>
<keyword evidence="4" id="KW-0808">Transferase</keyword>
<feature type="domain" description="PLD phosphodiesterase" evidence="13">
    <location>
        <begin position="392"/>
        <end position="419"/>
    </location>
</feature>
<dbReference type="InterPro" id="IPR027379">
    <property type="entry name" value="CLS_N"/>
</dbReference>
<organism evidence="14 15">
    <name type="scientific">Aequoribacter fuscus</name>
    <dbReference type="NCBI Taxonomy" id="2518989"/>
    <lineage>
        <taxon>Bacteria</taxon>
        <taxon>Pseudomonadati</taxon>
        <taxon>Pseudomonadota</taxon>
        <taxon>Gammaproteobacteria</taxon>
        <taxon>Cellvibrionales</taxon>
        <taxon>Halieaceae</taxon>
        <taxon>Aequoribacter</taxon>
    </lineage>
</organism>
<dbReference type="GO" id="GO:0005886">
    <property type="term" value="C:plasma membrane"/>
    <property type="evidence" value="ECO:0007669"/>
    <property type="project" value="UniProtKB-SubCell"/>
</dbReference>
<comment type="caution">
    <text evidence="14">The sequence shown here is derived from an EMBL/GenBank/DDBJ whole genome shotgun (WGS) entry which is preliminary data.</text>
</comment>
<dbReference type="STRING" id="2518989.IMCC3088_629"/>
<dbReference type="PANTHER" id="PTHR21248">
    <property type="entry name" value="CARDIOLIPIN SYNTHASE"/>
    <property type="match status" value="1"/>
</dbReference>
<evidence type="ECO:0000313" key="14">
    <source>
        <dbReference type="EMBL" id="EGG30383.1"/>
    </source>
</evidence>
<reference evidence="14 15" key="1">
    <citation type="journal article" date="2011" name="J. Bacteriol.">
        <title>Genome sequence of strain IMCC3088, a proteorhodopsin-containing marine bacterium belonging to the OM60/NOR5 clade.</title>
        <authorList>
            <person name="Jang Y."/>
            <person name="Oh H.M."/>
            <person name="Kang I."/>
            <person name="Lee K."/>
            <person name="Yang S.J."/>
            <person name="Cho J.C."/>
        </authorList>
    </citation>
    <scope>NUCLEOTIDE SEQUENCE [LARGE SCALE GENOMIC DNA]</scope>
    <source>
        <strain evidence="14 15">IMCC3088</strain>
    </source>
</reference>
<dbReference type="PANTHER" id="PTHR21248:SF22">
    <property type="entry name" value="PHOSPHOLIPASE D"/>
    <property type="match status" value="1"/>
</dbReference>
<name>F3L017_9GAMM</name>
<dbReference type="Pfam" id="PF13396">
    <property type="entry name" value="PLDc_N"/>
    <property type="match status" value="1"/>
</dbReference>
<comment type="subcellular location">
    <subcellularLocation>
        <location evidence="1">Cell membrane</location>
        <topology evidence="1">Multi-pass membrane protein</topology>
    </subcellularLocation>
</comment>
<keyword evidence="5" id="KW-0812">Transmembrane</keyword>
<dbReference type="SMART" id="SM00155">
    <property type="entry name" value="PLDc"/>
    <property type="match status" value="2"/>
</dbReference>
<dbReference type="GO" id="GO:0032049">
    <property type="term" value="P:cardiolipin biosynthetic process"/>
    <property type="evidence" value="ECO:0007669"/>
    <property type="project" value="UniProtKB-UniRule"/>
</dbReference>
<keyword evidence="10" id="KW-0594">Phospholipid biosynthesis</keyword>
<evidence type="ECO:0000256" key="9">
    <source>
        <dbReference type="ARBA" id="ARBA00023136"/>
    </source>
</evidence>
<proteinExistence type="predicted"/>
<keyword evidence="7" id="KW-1133">Transmembrane helix</keyword>
<evidence type="ECO:0000256" key="4">
    <source>
        <dbReference type="ARBA" id="ARBA00022679"/>
    </source>
</evidence>
<dbReference type="PROSITE" id="PS50035">
    <property type="entry name" value="PLD"/>
    <property type="match status" value="2"/>
</dbReference>
<evidence type="ECO:0000313" key="15">
    <source>
        <dbReference type="Proteomes" id="UP000005615"/>
    </source>
</evidence>
<feature type="domain" description="PLD phosphodiesterase" evidence="13">
    <location>
        <begin position="217"/>
        <end position="244"/>
    </location>
</feature>
<keyword evidence="11" id="KW-1208">Phospholipid metabolism</keyword>
<accession>F3L017</accession>
<dbReference type="NCBIfam" id="TIGR04265">
    <property type="entry name" value="bac_cardiolipin"/>
    <property type="match status" value="1"/>
</dbReference>
<evidence type="ECO:0000256" key="2">
    <source>
        <dbReference type="ARBA" id="ARBA00022475"/>
    </source>
</evidence>